<protein>
    <submittedName>
        <fullName evidence="4">Tetratricopeptide (TPR) repeat protein</fullName>
    </submittedName>
</protein>
<evidence type="ECO:0000256" key="3">
    <source>
        <dbReference type="SAM" id="SignalP"/>
    </source>
</evidence>
<sequence length="222" mass="22410">MSRTMIAGAIASTVFLSACTTTPDAAVAQATAAYNKSLAEVDAAAAAATGDKAPVIRQYQQLATDNPTRGEPWSRIAQIYFNEGRYSLAISAAEESLRRDPSSRQAKSITAVGGLRLAARSIEDLGKDSSLSGDANADAYRLAALLRETLGLSVLVPAGPEAKPAPTRRAAAPSPAPAPSSSSAAAPTPVAAARPAPVAAPRPAPAAPAPRAGGGNPFDALK</sequence>
<gene>
    <name evidence="4" type="ORF">J2W25_004305</name>
</gene>
<evidence type="ECO:0000313" key="4">
    <source>
        <dbReference type="EMBL" id="MDP9925262.1"/>
    </source>
</evidence>
<evidence type="ECO:0000256" key="1">
    <source>
        <dbReference type="PROSITE-ProRule" id="PRU00339"/>
    </source>
</evidence>
<keyword evidence="1" id="KW-0802">TPR repeat</keyword>
<dbReference type="InterPro" id="IPR011990">
    <property type="entry name" value="TPR-like_helical_dom_sf"/>
</dbReference>
<feature type="compositionally biased region" description="Pro residues" evidence="2">
    <location>
        <begin position="198"/>
        <end position="208"/>
    </location>
</feature>
<dbReference type="PROSITE" id="PS51257">
    <property type="entry name" value="PROKAR_LIPOPROTEIN"/>
    <property type="match status" value="1"/>
</dbReference>
<reference evidence="4" key="1">
    <citation type="submission" date="2023-07" db="EMBL/GenBank/DDBJ databases">
        <title>Sorghum-associated microbial communities from plants grown in Nebraska, USA.</title>
        <authorList>
            <person name="Schachtman D."/>
        </authorList>
    </citation>
    <scope>NUCLEOTIDE SEQUENCE</scope>
    <source>
        <strain evidence="4">DS2795</strain>
    </source>
</reference>
<dbReference type="Gene3D" id="1.25.40.10">
    <property type="entry name" value="Tetratricopeptide repeat domain"/>
    <property type="match status" value="1"/>
</dbReference>
<dbReference type="Proteomes" id="UP001244295">
    <property type="component" value="Unassembled WGS sequence"/>
</dbReference>
<keyword evidence="3" id="KW-0732">Signal</keyword>
<accession>A0AAW8E246</accession>
<feature type="signal peptide" evidence="3">
    <location>
        <begin position="1"/>
        <end position="25"/>
    </location>
</feature>
<dbReference type="RefSeq" id="WP_223301440.1">
    <property type="nucleotide sequence ID" value="NZ_JAUSRR010000007.1"/>
</dbReference>
<dbReference type="SMART" id="SM00028">
    <property type="entry name" value="TPR"/>
    <property type="match status" value="1"/>
</dbReference>
<feature type="chain" id="PRO_5043645064" evidence="3">
    <location>
        <begin position="26"/>
        <end position="222"/>
    </location>
</feature>
<proteinExistence type="predicted"/>
<name>A0AAW8E246_9BURK</name>
<organism evidence="4 5">
    <name type="scientific">Variovorax boronicumulans</name>
    <dbReference type="NCBI Taxonomy" id="436515"/>
    <lineage>
        <taxon>Bacteria</taxon>
        <taxon>Pseudomonadati</taxon>
        <taxon>Pseudomonadota</taxon>
        <taxon>Betaproteobacteria</taxon>
        <taxon>Burkholderiales</taxon>
        <taxon>Comamonadaceae</taxon>
        <taxon>Variovorax</taxon>
    </lineage>
</organism>
<evidence type="ECO:0000313" key="5">
    <source>
        <dbReference type="Proteomes" id="UP001244295"/>
    </source>
</evidence>
<feature type="region of interest" description="Disordered" evidence="2">
    <location>
        <begin position="161"/>
        <end position="222"/>
    </location>
</feature>
<dbReference type="InterPro" id="IPR019734">
    <property type="entry name" value="TPR_rpt"/>
</dbReference>
<feature type="compositionally biased region" description="Low complexity" evidence="2">
    <location>
        <begin position="164"/>
        <end position="197"/>
    </location>
</feature>
<dbReference type="SUPFAM" id="SSF48452">
    <property type="entry name" value="TPR-like"/>
    <property type="match status" value="1"/>
</dbReference>
<dbReference type="EMBL" id="JAUSRR010000007">
    <property type="protein sequence ID" value="MDP9925262.1"/>
    <property type="molecule type" value="Genomic_DNA"/>
</dbReference>
<comment type="caution">
    <text evidence="4">The sequence shown here is derived from an EMBL/GenBank/DDBJ whole genome shotgun (WGS) entry which is preliminary data.</text>
</comment>
<feature type="repeat" description="TPR" evidence="1">
    <location>
        <begin position="70"/>
        <end position="103"/>
    </location>
</feature>
<evidence type="ECO:0000256" key="2">
    <source>
        <dbReference type="SAM" id="MobiDB-lite"/>
    </source>
</evidence>
<dbReference type="AlphaFoldDB" id="A0AAW8E246"/>
<dbReference type="PROSITE" id="PS50005">
    <property type="entry name" value="TPR"/>
    <property type="match status" value="1"/>
</dbReference>